<dbReference type="InterPro" id="IPR002123">
    <property type="entry name" value="Plipid/glycerol_acylTrfase"/>
</dbReference>
<sequence>MKQEVSLSSAGQEQPESRQPLPRPASSRRTKDLYQPYETPTLIYEILRILAVLLLAVIARMRPRGRHHIPRQGPYIVAANHLAWTDIPLIPIYLPHKVVYMAKEEVFQGRLRWLARFLGAFPVRRGEGDRQALRAAEAVLKAGRVLVIFPEGTRSRTRTLARAHAGLGMIALRSGVPVLPVAIWGSEDLFKKFRPEIHIVYGEPLLFKPQGPKITREEIEEATERVMRSIAALLPASYRGVYAETLSAQSQAEDATAVHGSAAQDEPRL</sequence>
<dbReference type="EMBL" id="AP019377">
    <property type="protein sequence ID" value="BBH94161.1"/>
    <property type="molecule type" value="Genomic_DNA"/>
</dbReference>
<feature type="compositionally biased region" description="Polar residues" evidence="3">
    <location>
        <begin position="1"/>
        <end position="14"/>
    </location>
</feature>
<keyword evidence="1" id="KW-0808">Transferase</keyword>
<keyword evidence="4" id="KW-1133">Transmembrane helix</keyword>
<dbReference type="SUPFAM" id="SSF69593">
    <property type="entry name" value="Glycerol-3-phosphate (1)-acyltransferase"/>
    <property type="match status" value="1"/>
</dbReference>
<dbReference type="GO" id="GO:0003841">
    <property type="term" value="F:1-acylglycerol-3-phosphate O-acyltransferase activity"/>
    <property type="evidence" value="ECO:0007669"/>
    <property type="project" value="TreeGrafter"/>
</dbReference>
<reference evidence="6" key="1">
    <citation type="submission" date="2018-12" db="EMBL/GenBank/DDBJ databases">
        <title>Novel natural products biosynthetic potential of the class Ktedonobacteria.</title>
        <authorList>
            <person name="Zheng Y."/>
            <person name="Saitou A."/>
            <person name="Wang C.M."/>
            <person name="Toyoda A."/>
            <person name="Minakuchi Y."/>
            <person name="Sekiguchi Y."/>
            <person name="Ueda K."/>
            <person name="Takano H."/>
            <person name="Sakai Y."/>
            <person name="Yokota A."/>
            <person name="Yabe S."/>
        </authorList>
    </citation>
    <scope>NUCLEOTIDE SEQUENCE</scope>
    <source>
        <strain evidence="6">A3-2</strain>
    </source>
</reference>
<keyword evidence="4" id="KW-0472">Membrane</keyword>
<proteinExistence type="predicted"/>
<gene>
    <name evidence="6" type="ORF">KTA_23600</name>
</gene>
<dbReference type="CDD" id="cd07989">
    <property type="entry name" value="LPLAT_AGPAT-like"/>
    <property type="match status" value="1"/>
</dbReference>
<evidence type="ECO:0000313" key="6">
    <source>
        <dbReference type="EMBL" id="BBH94161.1"/>
    </source>
</evidence>
<feature type="domain" description="Phospholipid/glycerol acyltransferase" evidence="5">
    <location>
        <begin position="75"/>
        <end position="186"/>
    </location>
</feature>
<dbReference type="Pfam" id="PF01553">
    <property type="entry name" value="Acyltransferase"/>
    <property type="match status" value="1"/>
</dbReference>
<keyword evidence="2" id="KW-0012">Acyltransferase</keyword>
<name>A0A455T4I9_9CHLR</name>
<accession>A0A455T4I9</accession>
<organism evidence="6">
    <name type="scientific">Thermogemmatispora argillosa</name>
    <dbReference type="NCBI Taxonomy" id="2045280"/>
    <lineage>
        <taxon>Bacteria</taxon>
        <taxon>Bacillati</taxon>
        <taxon>Chloroflexota</taxon>
        <taxon>Ktedonobacteria</taxon>
        <taxon>Thermogemmatisporales</taxon>
        <taxon>Thermogemmatisporaceae</taxon>
        <taxon>Thermogemmatispora</taxon>
    </lineage>
</organism>
<dbReference type="PANTHER" id="PTHR10434">
    <property type="entry name" value="1-ACYL-SN-GLYCEROL-3-PHOSPHATE ACYLTRANSFERASE"/>
    <property type="match status" value="1"/>
</dbReference>
<evidence type="ECO:0000256" key="1">
    <source>
        <dbReference type="ARBA" id="ARBA00022679"/>
    </source>
</evidence>
<evidence type="ECO:0000259" key="5">
    <source>
        <dbReference type="SMART" id="SM00563"/>
    </source>
</evidence>
<dbReference type="AlphaFoldDB" id="A0A455T4I9"/>
<feature type="transmembrane region" description="Helical" evidence="4">
    <location>
        <begin position="42"/>
        <end position="61"/>
    </location>
</feature>
<evidence type="ECO:0000256" key="2">
    <source>
        <dbReference type="ARBA" id="ARBA00023315"/>
    </source>
</evidence>
<feature type="region of interest" description="Disordered" evidence="3">
    <location>
        <begin position="1"/>
        <end position="30"/>
    </location>
</feature>
<keyword evidence="4" id="KW-0812">Transmembrane</keyword>
<protein>
    <recommendedName>
        <fullName evidence="5">Phospholipid/glycerol acyltransferase domain-containing protein</fullName>
    </recommendedName>
</protein>
<dbReference type="SMART" id="SM00563">
    <property type="entry name" value="PlsC"/>
    <property type="match status" value="1"/>
</dbReference>
<evidence type="ECO:0000256" key="3">
    <source>
        <dbReference type="SAM" id="MobiDB-lite"/>
    </source>
</evidence>
<dbReference type="GO" id="GO:0006654">
    <property type="term" value="P:phosphatidic acid biosynthetic process"/>
    <property type="evidence" value="ECO:0007669"/>
    <property type="project" value="TreeGrafter"/>
</dbReference>
<evidence type="ECO:0000256" key="4">
    <source>
        <dbReference type="SAM" id="Phobius"/>
    </source>
</evidence>
<dbReference type="PANTHER" id="PTHR10434:SF11">
    <property type="entry name" value="1-ACYL-SN-GLYCEROL-3-PHOSPHATE ACYLTRANSFERASE"/>
    <property type="match status" value="1"/>
</dbReference>